<dbReference type="HOGENOM" id="CLU_109251_0_0_9"/>
<dbReference type="Proteomes" id="UP000013520">
    <property type="component" value="Chromosome"/>
</dbReference>
<dbReference type="AlphaFoldDB" id="R4KI34"/>
<name>R4KI34_9FIRM</name>
<keyword evidence="2" id="KW-1185">Reference proteome</keyword>
<evidence type="ECO:0000313" key="1">
    <source>
        <dbReference type="EMBL" id="AGL02274.1"/>
    </source>
</evidence>
<dbReference type="InterPro" id="IPR024211">
    <property type="entry name" value="DUF3841"/>
</dbReference>
<sequence>MRLWTIQHYSAYETMLETGILAANEEHLLCQDELCQDNFRYAYNWMSHKMIEANILPPNKIIHYPVWAWYQWEGKRKRRDMRESGHAMHGEKIVQLTIEVDDKDVLLSDFDLFHYPLNYWHLPLDEADDATLERDYKNAGFTWHDLKDFQIQSEEMFLLRAKIIKSWDRIFDLDRQDDGWLYGSNETKSIQATLWQVNLEQVVKAEVFIAK</sequence>
<proteinExistence type="predicted"/>
<protein>
    <recommendedName>
        <fullName evidence="3">DUF3841 domain-containing protein</fullName>
    </recommendedName>
</protein>
<gene>
    <name evidence="1" type="ORF">Desgi_2874</name>
</gene>
<reference evidence="1 2" key="1">
    <citation type="submission" date="2012-01" db="EMBL/GenBank/DDBJ databases">
        <title>Complete sequence of Desulfotomaculum gibsoniae DSM 7213.</title>
        <authorList>
            <consortium name="US DOE Joint Genome Institute"/>
            <person name="Lucas S."/>
            <person name="Han J."/>
            <person name="Lapidus A."/>
            <person name="Cheng J.-F."/>
            <person name="Goodwin L."/>
            <person name="Pitluck S."/>
            <person name="Peters L."/>
            <person name="Ovchinnikova G."/>
            <person name="Teshima H."/>
            <person name="Detter J.C."/>
            <person name="Han C."/>
            <person name="Tapia R."/>
            <person name="Land M."/>
            <person name="Hauser L."/>
            <person name="Kyrpides N."/>
            <person name="Ivanova N."/>
            <person name="Pagani I."/>
            <person name="Parshina S."/>
            <person name="Plugge C."/>
            <person name="Muyzer G."/>
            <person name="Kuever J."/>
            <person name="Ivanova A."/>
            <person name="Nazina T."/>
            <person name="Klenk H.-P."/>
            <person name="Brambilla E."/>
            <person name="Spring S."/>
            <person name="Stams A.F."/>
            <person name="Woyke T."/>
        </authorList>
    </citation>
    <scope>NUCLEOTIDE SEQUENCE [LARGE SCALE GENOMIC DNA]</scope>
    <source>
        <strain evidence="1 2">DSM 7213</strain>
    </source>
</reference>
<dbReference type="OrthoDB" id="286252at2"/>
<organism evidence="1 2">
    <name type="scientific">Desulfoscipio gibsoniae DSM 7213</name>
    <dbReference type="NCBI Taxonomy" id="767817"/>
    <lineage>
        <taxon>Bacteria</taxon>
        <taxon>Bacillati</taxon>
        <taxon>Bacillota</taxon>
        <taxon>Clostridia</taxon>
        <taxon>Eubacteriales</taxon>
        <taxon>Desulfallaceae</taxon>
        <taxon>Desulfoscipio</taxon>
    </lineage>
</organism>
<dbReference type="STRING" id="767817.Desgi_2874"/>
<dbReference type="Pfam" id="PF12952">
    <property type="entry name" value="DUF3841"/>
    <property type="match status" value="1"/>
</dbReference>
<dbReference type="KEGG" id="dgi:Desgi_2874"/>
<evidence type="ECO:0008006" key="3">
    <source>
        <dbReference type="Google" id="ProtNLM"/>
    </source>
</evidence>
<dbReference type="EMBL" id="CP003273">
    <property type="protein sequence ID" value="AGL02274.1"/>
    <property type="molecule type" value="Genomic_DNA"/>
</dbReference>
<evidence type="ECO:0000313" key="2">
    <source>
        <dbReference type="Proteomes" id="UP000013520"/>
    </source>
</evidence>
<accession>R4KI34</accession>
<dbReference type="RefSeq" id="WP_006523543.1">
    <property type="nucleotide sequence ID" value="NC_021184.1"/>
</dbReference>
<dbReference type="eggNOG" id="ENOG5032SGW">
    <property type="taxonomic scope" value="Bacteria"/>
</dbReference>